<proteinExistence type="predicted"/>
<dbReference type="OrthoDB" id="5789231at2759"/>
<evidence type="ECO:0000313" key="2">
    <source>
        <dbReference type="Proteomes" id="UP000218231"/>
    </source>
</evidence>
<reference evidence="1 2" key="1">
    <citation type="journal article" date="2017" name="Curr. Biol.">
        <title>Genome architecture and evolution of a unichromosomal asexual nematode.</title>
        <authorList>
            <person name="Fradin H."/>
            <person name="Zegar C."/>
            <person name="Gutwein M."/>
            <person name="Lucas J."/>
            <person name="Kovtun M."/>
            <person name="Corcoran D."/>
            <person name="Baugh L.R."/>
            <person name="Kiontke K."/>
            <person name="Gunsalus K."/>
            <person name="Fitch D.H."/>
            <person name="Piano F."/>
        </authorList>
    </citation>
    <scope>NUCLEOTIDE SEQUENCE [LARGE SCALE GENOMIC DNA]</scope>
    <source>
        <strain evidence="1">PF1309</strain>
    </source>
</reference>
<gene>
    <name evidence="1" type="ORF">WR25_07308</name>
</gene>
<name>A0A2A2LIV1_9BILA</name>
<comment type="caution">
    <text evidence="1">The sequence shown here is derived from an EMBL/GenBank/DDBJ whole genome shotgun (WGS) entry which is preliminary data.</text>
</comment>
<sequence length="111" mass="12819">MQIKRTVREPQTVTISCTVASVSGHKPIVGFSDEVEKAWRSLVRKYKLKSRAPLERVESMDLIIEETEKEKQIINEKKFAVSKNNTKIVSDINVFIHIQKRDEFGFEAQRG</sequence>
<dbReference type="Proteomes" id="UP000218231">
    <property type="component" value="Unassembled WGS sequence"/>
</dbReference>
<protein>
    <submittedName>
        <fullName evidence="1">Uncharacterized protein</fullName>
    </submittedName>
</protein>
<accession>A0A2A2LIV1</accession>
<dbReference type="AlphaFoldDB" id="A0A2A2LIV1"/>
<dbReference type="EMBL" id="LIAE01006705">
    <property type="protein sequence ID" value="PAV86045.1"/>
    <property type="molecule type" value="Genomic_DNA"/>
</dbReference>
<keyword evidence="2" id="KW-1185">Reference proteome</keyword>
<evidence type="ECO:0000313" key="1">
    <source>
        <dbReference type="EMBL" id="PAV86045.1"/>
    </source>
</evidence>
<organism evidence="1 2">
    <name type="scientific">Diploscapter pachys</name>
    <dbReference type="NCBI Taxonomy" id="2018661"/>
    <lineage>
        <taxon>Eukaryota</taxon>
        <taxon>Metazoa</taxon>
        <taxon>Ecdysozoa</taxon>
        <taxon>Nematoda</taxon>
        <taxon>Chromadorea</taxon>
        <taxon>Rhabditida</taxon>
        <taxon>Rhabditina</taxon>
        <taxon>Rhabditomorpha</taxon>
        <taxon>Rhabditoidea</taxon>
        <taxon>Rhabditidae</taxon>
        <taxon>Diploscapter</taxon>
    </lineage>
</organism>